<reference evidence="6 7" key="1">
    <citation type="submission" date="2019-03" db="EMBL/GenBank/DDBJ databases">
        <title>Genomic Encyclopedia of Type Strains, Phase IV (KMG-IV): sequencing the most valuable type-strain genomes for metagenomic binning, comparative biology and taxonomic classification.</title>
        <authorList>
            <person name="Goeker M."/>
        </authorList>
    </citation>
    <scope>NUCLEOTIDE SEQUENCE [LARGE SCALE GENOMIC DNA]</scope>
    <source>
        <strain evidence="6 7">DSM 1709</strain>
    </source>
</reference>
<organism evidence="6 7">
    <name type="scientific">Rubrivivax gelatinosus</name>
    <name type="common">Rhodocyclus gelatinosus</name>
    <name type="synonym">Rhodopseudomonas gelatinosa</name>
    <dbReference type="NCBI Taxonomy" id="28068"/>
    <lineage>
        <taxon>Bacteria</taxon>
        <taxon>Pseudomonadati</taxon>
        <taxon>Pseudomonadota</taxon>
        <taxon>Betaproteobacteria</taxon>
        <taxon>Burkholderiales</taxon>
        <taxon>Sphaerotilaceae</taxon>
        <taxon>Rubrivivax</taxon>
    </lineage>
</organism>
<evidence type="ECO:0000256" key="2">
    <source>
        <dbReference type="ARBA" id="ARBA00023015"/>
    </source>
</evidence>
<dbReference type="PANTHER" id="PTHR30419:SF31">
    <property type="entry name" value="BLR3139 PROTEIN"/>
    <property type="match status" value="1"/>
</dbReference>
<dbReference type="PANTHER" id="PTHR30419">
    <property type="entry name" value="HTH-TYPE TRANSCRIPTIONAL REGULATOR YBHD"/>
    <property type="match status" value="1"/>
</dbReference>
<name>A0A4R2M6I1_RUBGE</name>
<dbReference type="InterPro" id="IPR005119">
    <property type="entry name" value="LysR_subst-bd"/>
</dbReference>
<dbReference type="InterPro" id="IPR036388">
    <property type="entry name" value="WH-like_DNA-bd_sf"/>
</dbReference>
<accession>A0A4R2M6I1</accession>
<gene>
    <name evidence="6" type="ORF">EV684_108212</name>
</gene>
<protein>
    <submittedName>
        <fullName evidence="6">Transcriptional regulator</fullName>
    </submittedName>
</protein>
<sequence length="319" mass="34589">MNLLDAYRYLVSLEQHRHFGRAAAACHITQPALSNALRALEQHFEVAIVRRSRQYEGLTPEGERVLATAHRLLHEQELLQQDLRAGAGHAQGRLVLGAVPTALPVAARLAARLVERHPGVQPQIRSLASQEIELGLETLAIDLGLGYVERAPARLETVPQYVERYYLLQRAPRTGMVMGFGSPMPWAEAATQPLALLSPEMHNRAILDGVFRELGRMPQPAIETNSVLALLVAVQAGGVAAVLPGALVSTLTAHGELEARPLVAPEVLTPIGLMLAVGARRSRALEAALELARDLVWLEHVRGHSGTLEAAARLRRAPA</sequence>
<dbReference type="GO" id="GO:0003700">
    <property type="term" value="F:DNA-binding transcription factor activity"/>
    <property type="evidence" value="ECO:0007669"/>
    <property type="project" value="InterPro"/>
</dbReference>
<evidence type="ECO:0000256" key="4">
    <source>
        <dbReference type="ARBA" id="ARBA00023163"/>
    </source>
</evidence>
<dbReference type="OrthoDB" id="9775392at2"/>
<dbReference type="SUPFAM" id="SSF53850">
    <property type="entry name" value="Periplasmic binding protein-like II"/>
    <property type="match status" value="1"/>
</dbReference>
<dbReference type="Gene3D" id="1.10.10.10">
    <property type="entry name" value="Winged helix-like DNA-binding domain superfamily/Winged helix DNA-binding domain"/>
    <property type="match status" value="1"/>
</dbReference>
<dbReference type="Proteomes" id="UP000295106">
    <property type="component" value="Unassembled WGS sequence"/>
</dbReference>
<dbReference type="PRINTS" id="PR00039">
    <property type="entry name" value="HTHLYSR"/>
</dbReference>
<keyword evidence="2" id="KW-0805">Transcription regulation</keyword>
<evidence type="ECO:0000313" key="7">
    <source>
        <dbReference type="Proteomes" id="UP000295106"/>
    </source>
</evidence>
<evidence type="ECO:0000313" key="6">
    <source>
        <dbReference type="EMBL" id="TCP01870.1"/>
    </source>
</evidence>
<evidence type="ECO:0000259" key="5">
    <source>
        <dbReference type="PROSITE" id="PS50931"/>
    </source>
</evidence>
<dbReference type="GO" id="GO:0003677">
    <property type="term" value="F:DNA binding"/>
    <property type="evidence" value="ECO:0007669"/>
    <property type="project" value="UniProtKB-KW"/>
</dbReference>
<evidence type="ECO:0000256" key="3">
    <source>
        <dbReference type="ARBA" id="ARBA00023125"/>
    </source>
</evidence>
<dbReference type="GO" id="GO:0005829">
    <property type="term" value="C:cytosol"/>
    <property type="evidence" value="ECO:0007669"/>
    <property type="project" value="TreeGrafter"/>
</dbReference>
<dbReference type="RefSeq" id="WP_132647924.1">
    <property type="nucleotide sequence ID" value="NZ_CP181386.1"/>
</dbReference>
<dbReference type="SUPFAM" id="SSF46785">
    <property type="entry name" value="Winged helix' DNA-binding domain"/>
    <property type="match status" value="1"/>
</dbReference>
<dbReference type="PROSITE" id="PS50931">
    <property type="entry name" value="HTH_LYSR"/>
    <property type="match status" value="1"/>
</dbReference>
<dbReference type="Pfam" id="PF00126">
    <property type="entry name" value="HTH_1"/>
    <property type="match status" value="1"/>
</dbReference>
<dbReference type="InterPro" id="IPR050950">
    <property type="entry name" value="HTH-type_LysR_regulators"/>
</dbReference>
<keyword evidence="4" id="KW-0804">Transcription</keyword>
<dbReference type="Gene3D" id="3.40.190.290">
    <property type="match status" value="1"/>
</dbReference>
<comment type="similarity">
    <text evidence="1">Belongs to the LysR transcriptional regulatory family.</text>
</comment>
<dbReference type="GeneID" id="99683959"/>
<keyword evidence="3" id="KW-0238">DNA-binding</keyword>
<dbReference type="Pfam" id="PF03466">
    <property type="entry name" value="LysR_substrate"/>
    <property type="match status" value="1"/>
</dbReference>
<dbReference type="InterPro" id="IPR000847">
    <property type="entry name" value="LysR_HTH_N"/>
</dbReference>
<proteinExistence type="inferred from homology"/>
<dbReference type="InterPro" id="IPR036390">
    <property type="entry name" value="WH_DNA-bd_sf"/>
</dbReference>
<feature type="domain" description="HTH lysR-type" evidence="5">
    <location>
        <begin position="1"/>
        <end position="59"/>
    </location>
</feature>
<evidence type="ECO:0000256" key="1">
    <source>
        <dbReference type="ARBA" id="ARBA00009437"/>
    </source>
</evidence>
<dbReference type="AlphaFoldDB" id="A0A4R2M6I1"/>
<dbReference type="EMBL" id="SLXD01000008">
    <property type="protein sequence ID" value="TCP01870.1"/>
    <property type="molecule type" value="Genomic_DNA"/>
</dbReference>
<comment type="caution">
    <text evidence="6">The sequence shown here is derived from an EMBL/GenBank/DDBJ whole genome shotgun (WGS) entry which is preliminary data.</text>
</comment>